<comment type="caution">
    <text evidence="1">The sequence shown here is derived from an EMBL/GenBank/DDBJ whole genome shotgun (WGS) entry which is preliminary data.</text>
</comment>
<evidence type="ECO:0000313" key="1">
    <source>
        <dbReference type="EMBL" id="KFI59457.1"/>
    </source>
</evidence>
<keyword evidence="2" id="KW-1185">Reference proteome</keyword>
<name>A0A087AL07_9BIFI</name>
<dbReference type="Proteomes" id="UP000029046">
    <property type="component" value="Unassembled WGS sequence"/>
</dbReference>
<reference evidence="1 2" key="1">
    <citation type="submission" date="2014-03" db="EMBL/GenBank/DDBJ databases">
        <title>Genomics of Bifidobacteria.</title>
        <authorList>
            <person name="Ventura M."/>
            <person name="Milani C."/>
            <person name="Lugli G.A."/>
        </authorList>
    </citation>
    <scope>NUCLEOTIDE SEQUENCE [LARGE SCALE GENOMIC DNA]</scope>
    <source>
        <strain evidence="1 2">LMG 11586</strain>
    </source>
</reference>
<accession>A0A087AL07</accession>
<sequence>MATAVGVDDRTLPVPSVAHASRSIRLASSAFGLVPIVQATGIPVVAVDHRG</sequence>
<proteinExistence type="predicted"/>
<organism evidence="1 2">
    <name type="scientific">Bifidobacterium pullorum subsp. gallinarum</name>
    <dbReference type="NCBI Taxonomy" id="78344"/>
    <lineage>
        <taxon>Bacteria</taxon>
        <taxon>Bacillati</taxon>
        <taxon>Actinomycetota</taxon>
        <taxon>Actinomycetes</taxon>
        <taxon>Bifidobacteriales</taxon>
        <taxon>Bifidobacteriaceae</taxon>
        <taxon>Bifidobacterium</taxon>
    </lineage>
</organism>
<protein>
    <submittedName>
        <fullName evidence="1">Uncharacterized protein</fullName>
    </submittedName>
</protein>
<evidence type="ECO:0000313" key="2">
    <source>
        <dbReference type="Proteomes" id="UP000029046"/>
    </source>
</evidence>
<gene>
    <name evidence="1" type="ORF">BIGA_1791</name>
</gene>
<dbReference type="EMBL" id="JGYX01000009">
    <property type="protein sequence ID" value="KFI59457.1"/>
    <property type="molecule type" value="Genomic_DNA"/>
</dbReference>
<dbReference type="AlphaFoldDB" id="A0A087AL07"/>